<dbReference type="SMART" id="SM00271">
    <property type="entry name" value="DnaJ"/>
    <property type="match status" value="1"/>
</dbReference>
<dbReference type="VEuPathDB" id="TriTrypDB:ADEAN_000401700"/>
<feature type="transmembrane region" description="Helical" evidence="1">
    <location>
        <begin position="54"/>
        <end position="76"/>
    </location>
</feature>
<evidence type="ECO:0000259" key="2">
    <source>
        <dbReference type="PROSITE" id="PS50076"/>
    </source>
</evidence>
<dbReference type="PANTHER" id="PTHR24075:SF0">
    <property type="entry name" value="TRANSLOCATION PROTEIN SEC63 HOMOLOG"/>
    <property type="match status" value="1"/>
</dbReference>
<keyword evidence="1" id="KW-1133">Transmembrane helix</keyword>
<dbReference type="EMBL" id="LR877151">
    <property type="protein sequence ID" value="CAD2216555.1"/>
    <property type="molecule type" value="Genomic_DNA"/>
</dbReference>
<feature type="domain" description="J" evidence="2">
    <location>
        <begin position="176"/>
        <end position="243"/>
    </location>
</feature>
<feature type="transmembrane region" description="Helical" evidence="1">
    <location>
        <begin position="155"/>
        <end position="173"/>
    </location>
</feature>
<dbReference type="GO" id="GO:0031207">
    <property type="term" value="C:Sec62/Sec63 complex"/>
    <property type="evidence" value="ECO:0007669"/>
    <property type="project" value="TreeGrafter"/>
</dbReference>
<dbReference type="Proteomes" id="UP000515908">
    <property type="component" value="Chromosome 07"/>
</dbReference>
<dbReference type="PRINTS" id="PR00625">
    <property type="entry name" value="JDOMAIN"/>
</dbReference>
<gene>
    <name evidence="3" type="ORF">ADEAN_000401700</name>
</gene>
<dbReference type="PANTHER" id="PTHR24075">
    <property type="entry name" value="SEC63 DOMAIN-CONTAINING"/>
    <property type="match status" value="1"/>
</dbReference>
<keyword evidence="1" id="KW-0472">Membrane</keyword>
<dbReference type="InterPro" id="IPR001623">
    <property type="entry name" value="DnaJ_domain"/>
</dbReference>
<evidence type="ECO:0000313" key="3">
    <source>
        <dbReference type="EMBL" id="CAD2216555.1"/>
    </source>
</evidence>
<name>A0A7G2CAS4_9TRYP</name>
<sequence>MKVLLFLSSPFWRYTLHLICLYYSLLLVFFFFSVHPKKFNIKMAEGGVGGSDESFISFTFAVVSVILIVLYIPWIIGKLRSIYLYHTHPKKIQAMMVDPLEEIKESITFLPKVVVNVIRNPKTVVAGAKVCMEEKVFFFRCVVPKFLKFVARPRILVPLLWFVLFSSAMYISLTFDPHAVLGVSTSASMSEIKKKYRTLARQYHPDRNSTDEARQLFIQLRRAYKALVDPVAFEEEEQRNRHLFSVGVALPEFLTSRNHDALVLFGLLGVLIIIPFITWYKFTNNKKVPQLIWRIRFDAERTQRFFRHFGIPEDPKFAERRESRRIILRTLIQLGIVPPNVREDVVNIFPPLTDFVPRCLEVERNKALFQKLGFSQQHMEVLHAFMATNGVALVAEFDETQKRFAVEGANKLQLIAPSAYEATRYLFKQHTDQVDEAAIELQQALGGHLTSVKKLMNAHDEMYDLLDTLYRKGDGKPSNPIVEKLVAMPERISDIVDTVEPEVQLIYQRFYKQMLEQKGGCCGGAGGAPHGHDHGHDHGHQH</sequence>
<feature type="transmembrane region" description="Helical" evidence="1">
    <location>
        <begin position="261"/>
        <end position="280"/>
    </location>
</feature>
<evidence type="ECO:0000256" key="1">
    <source>
        <dbReference type="SAM" id="Phobius"/>
    </source>
</evidence>
<dbReference type="Gene3D" id="1.10.287.110">
    <property type="entry name" value="DnaJ domain"/>
    <property type="match status" value="1"/>
</dbReference>
<dbReference type="GO" id="GO:0006620">
    <property type="term" value="P:post-translational protein targeting to endoplasmic reticulum membrane"/>
    <property type="evidence" value="ECO:0007669"/>
    <property type="project" value="TreeGrafter"/>
</dbReference>
<organism evidence="3 4">
    <name type="scientific">Angomonas deanei</name>
    <dbReference type="NCBI Taxonomy" id="59799"/>
    <lineage>
        <taxon>Eukaryota</taxon>
        <taxon>Discoba</taxon>
        <taxon>Euglenozoa</taxon>
        <taxon>Kinetoplastea</taxon>
        <taxon>Metakinetoplastina</taxon>
        <taxon>Trypanosomatida</taxon>
        <taxon>Trypanosomatidae</taxon>
        <taxon>Strigomonadinae</taxon>
        <taxon>Angomonas</taxon>
    </lineage>
</organism>
<dbReference type="CDD" id="cd06257">
    <property type="entry name" value="DnaJ"/>
    <property type="match status" value="1"/>
</dbReference>
<reference evidence="3 4" key="1">
    <citation type="submission" date="2020-08" db="EMBL/GenBank/DDBJ databases">
        <authorList>
            <person name="Newling K."/>
            <person name="Davey J."/>
            <person name="Forrester S."/>
        </authorList>
    </citation>
    <scope>NUCLEOTIDE SEQUENCE [LARGE SCALE GENOMIC DNA]</scope>
    <source>
        <strain evidence="4">Crithidia deanei Carvalho (ATCC PRA-265)</strain>
    </source>
</reference>
<dbReference type="GO" id="GO:0008320">
    <property type="term" value="F:protein transmembrane transporter activity"/>
    <property type="evidence" value="ECO:0007669"/>
    <property type="project" value="TreeGrafter"/>
</dbReference>
<dbReference type="SUPFAM" id="SSF46565">
    <property type="entry name" value="Chaperone J-domain"/>
    <property type="match status" value="1"/>
</dbReference>
<dbReference type="GO" id="GO:0006614">
    <property type="term" value="P:SRP-dependent cotranslational protein targeting to membrane"/>
    <property type="evidence" value="ECO:0007669"/>
    <property type="project" value="TreeGrafter"/>
</dbReference>
<feature type="transmembrane region" description="Helical" evidence="1">
    <location>
        <begin position="12"/>
        <end position="34"/>
    </location>
</feature>
<dbReference type="InterPro" id="IPR036869">
    <property type="entry name" value="J_dom_sf"/>
</dbReference>
<dbReference type="PROSITE" id="PS50076">
    <property type="entry name" value="DNAJ_2"/>
    <property type="match status" value="1"/>
</dbReference>
<proteinExistence type="predicted"/>
<evidence type="ECO:0000313" key="4">
    <source>
        <dbReference type="Proteomes" id="UP000515908"/>
    </source>
</evidence>
<keyword evidence="4" id="KW-1185">Reference proteome</keyword>
<keyword evidence="1" id="KW-0812">Transmembrane</keyword>
<dbReference type="AlphaFoldDB" id="A0A7G2CAS4"/>
<dbReference type="OrthoDB" id="10250354at2759"/>
<accession>A0A7G2CAS4</accession>
<protein>
    <submittedName>
        <fullName evidence="3">DnaJ domain containing protein, putative</fullName>
    </submittedName>
</protein>
<dbReference type="Pfam" id="PF00226">
    <property type="entry name" value="DnaJ"/>
    <property type="match status" value="1"/>
</dbReference>
<dbReference type="GO" id="GO:0003723">
    <property type="term" value="F:RNA binding"/>
    <property type="evidence" value="ECO:0007669"/>
    <property type="project" value="TreeGrafter"/>
</dbReference>